<dbReference type="PANTHER" id="PTHR34698:SF2">
    <property type="entry name" value="5-OXOPROLINASE SUBUNIT B"/>
    <property type="match status" value="1"/>
</dbReference>
<organism evidence="5 6">
    <name type="scientific">Jeotgalibacillus malaysiensis</name>
    <dbReference type="NCBI Taxonomy" id="1508404"/>
    <lineage>
        <taxon>Bacteria</taxon>
        <taxon>Bacillati</taxon>
        <taxon>Bacillota</taxon>
        <taxon>Bacilli</taxon>
        <taxon>Bacillales</taxon>
        <taxon>Caryophanaceae</taxon>
        <taxon>Jeotgalibacillus</taxon>
    </lineage>
</organism>
<evidence type="ECO:0000313" key="5">
    <source>
        <dbReference type="EMBL" id="AJD92652.1"/>
    </source>
</evidence>
<dbReference type="SUPFAM" id="SSF160467">
    <property type="entry name" value="PH0987 N-terminal domain-like"/>
    <property type="match status" value="1"/>
</dbReference>
<feature type="domain" description="Carboxyltransferase" evidence="4">
    <location>
        <begin position="3"/>
        <end position="209"/>
    </location>
</feature>
<evidence type="ECO:0000313" key="6">
    <source>
        <dbReference type="Proteomes" id="UP000031449"/>
    </source>
</evidence>
<accession>A0A0B5AV92</accession>
<dbReference type="Proteomes" id="UP000031449">
    <property type="component" value="Chromosome"/>
</dbReference>
<dbReference type="Pfam" id="PF02682">
    <property type="entry name" value="CT_C_D"/>
    <property type="match status" value="1"/>
</dbReference>
<dbReference type="SMART" id="SM00796">
    <property type="entry name" value="AHS1"/>
    <property type="match status" value="1"/>
</dbReference>
<dbReference type="NCBIfam" id="TIGR00370">
    <property type="entry name" value="5-oxoprolinase subunit PxpB"/>
    <property type="match status" value="1"/>
</dbReference>
<dbReference type="AlphaFoldDB" id="A0A0B5AV92"/>
<keyword evidence="6" id="KW-1185">Reference proteome</keyword>
<evidence type="ECO:0000259" key="4">
    <source>
        <dbReference type="SMART" id="SM00796"/>
    </source>
</evidence>
<evidence type="ECO:0000256" key="2">
    <source>
        <dbReference type="ARBA" id="ARBA00022801"/>
    </source>
</evidence>
<evidence type="ECO:0000256" key="3">
    <source>
        <dbReference type="ARBA" id="ARBA00022840"/>
    </source>
</evidence>
<dbReference type="KEGG" id="jeo:JMA_33350"/>
<keyword evidence="2" id="KW-0378">Hydrolase</keyword>
<gene>
    <name evidence="5" type="ORF">JMA_33350</name>
</gene>
<protein>
    <recommendedName>
        <fullName evidence="4">Carboxyltransferase domain-containing protein</fullName>
    </recommendedName>
</protein>
<sequence>MNVTYHPLGDQAVLIHFRQEVSSEVLAEVQCLKNEIQQEQPDWLYEAVPAYASLAVHYDLTKLLHKEDPYQYVVSFLKEKAVNVNQDAGFEQRTVKIPVCYGGELGPDLEEVAQHAGVSADEVIKRHQNGDYTVYMLGFAPGFPYIGGLDPSIAAPRKDNPRTAIPAGSVGIAGKQTGVYSIETPGGWQIIGRTPEKLFDLNREESFLLRAGDRIEFYAITDKEFEEWQT</sequence>
<dbReference type="EMBL" id="CP009416">
    <property type="protein sequence ID" value="AJD92652.1"/>
    <property type="molecule type" value="Genomic_DNA"/>
</dbReference>
<dbReference type="PANTHER" id="PTHR34698">
    <property type="entry name" value="5-OXOPROLINASE SUBUNIT B"/>
    <property type="match status" value="1"/>
</dbReference>
<reference evidence="5 6" key="1">
    <citation type="submission" date="2014-08" db="EMBL/GenBank/DDBJ databases">
        <title>Complete genome of a marine bacteria Jeotgalibacillus malaysiensis.</title>
        <authorList>
            <person name="Yaakop A.S."/>
            <person name="Chan K.-G."/>
            <person name="Goh K.M."/>
        </authorList>
    </citation>
    <scope>NUCLEOTIDE SEQUENCE [LARGE SCALE GENOMIC DNA]</scope>
    <source>
        <strain evidence="5 6">D5</strain>
    </source>
</reference>
<dbReference type="HOGENOM" id="CLU_020207_1_0_9"/>
<dbReference type="InterPro" id="IPR029000">
    <property type="entry name" value="Cyclophilin-like_dom_sf"/>
</dbReference>
<name>A0A0B5AV92_9BACL</name>
<dbReference type="InterPro" id="IPR010016">
    <property type="entry name" value="PxpB"/>
</dbReference>
<keyword evidence="3" id="KW-0067">ATP-binding</keyword>
<dbReference type="InterPro" id="IPR003833">
    <property type="entry name" value="CT_C_D"/>
</dbReference>
<keyword evidence="1" id="KW-0547">Nucleotide-binding</keyword>
<proteinExistence type="predicted"/>
<dbReference type="GO" id="GO:0005524">
    <property type="term" value="F:ATP binding"/>
    <property type="evidence" value="ECO:0007669"/>
    <property type="project" value="UniProtKB-KW"/>
</dbReference>
<dbReference type="STRING" id="1508404.JMA_33350"/>
<dbReference type="OrthoDB" id="9778567at2"/>
<evidence type="ECO:0000256" key="1">
    <source>
        <dbReference type="ARBA" id="ARBA00022741"/>
    </source>
</evidence>
<dbReference type="GO" id="GO:0016787">
    <property type="term" value="F:hydrolase activity"/>
    <property type="evidence" value="ECO:0007669"/>
    <property type="project" value="UniProtKB-KW"/>
</dbReference>
<dbReference type="Gene3D" id="2.40.100.10">
    <property type="entry name" value="Cyclophilin-like"/>
    <property type="match status" value="1"/>
</dbReference>
<dbReference type="SUPFAM" id="SSF50891">
    <property type="entry name" value="Cyclophilin-like"/>
    <property type="match status" value="1"/>
</dbReference>
<dbReference type="Gene3D" id="3.30.1360.40">
    <property type="match status" value="1"/>
</dbReference>
<dbReference type="BioCyc" id="JESP1508404:G14D9-12616-MONOMER"/>